<evidence type="ECO:0000256" key="1">
    <source>
        <dbReference type="ARBA" id="ARBA00022723"/>
    </source>
</evidence>
<dbReference type="InterPro" id="IPR025121">
    <property type="entry name" value="GTPase_HflX_N"/>
</dbReference>
<evidence type="ECO:0000259" key="8">
    <source>
        <dbReference type="PROSITE" id="PS51705"/>
    </source>
</evidence>
<proteinExistence type="inferred from homology"/>
<dbReference type="NCBIfam" id="TIGR00231">
    <property type="entry name" value="small_GTP"/>
    <property type="match status" value="1"/>
</dbReference>
<dbReference type="InterPro" id="IPR006073">
    <property type="entry name" value="GTP-bd"/>
</dbReference>
<dbReference type="InterPro" id="IPR032305">
    <property type="entry name" value="GTP-bd_M"/>
</dbReference>
<evidence type="ECO:0000313" key="10">
    <source>
        <dbReference type="Proteomes" id="UP001304534"/>
    </source>
</evidence>
<dbReference type="GeneID" id="95584234"/>
<keyword evidence="6" id="KW-0175">Coiled coil</keyword>
<dbReference type="PANTHER" id="PTHR10229:SF0">
    <property type="entry name" value="GTP-BINDING PROTEIN 6-RELATED"/>
    <property type="match status" value="1"/>
</dbReference>
<evidence type="ECO:0000256" key="6">
    <source>
        <dbReference type="SAM" id="Coils"/>
    </source>
</evidence>
<evidence type="ECO:0000256" key="5">
    <source>
        <dbReference type="HAMAP-Rule" id="MF_00900"/>
    </source>
</evidence>
<dbReference type="Gene3D" id="3.40.50.300">
    <property type="entry name" value="P-loop containing nucleotide triphosphate hydrolases"/>
    <property type="match status" value="1"/>
</dbReference>
<dbReference type="Proteomes" id="UP001304534">
    <property type="component" value="Chromosome"/>
</dbReference>
<reference evidence="9 10" key="1">
    <citation type="submission" date="2022-08" db="EMBL/GenBank/DDBJ databases">
        <title>Whole genome sequencing-based tracing of a 2022 introduction and outbreak of Xanthomonas hortorum pv. pelargonii.</title>
        <authorList>
            <person name="Iruegas-Bocardo F."/>
            <person name="Weisberg A.K."/>
            <person name="Riutta E.R."/>
            <person name="Kilday K."/>
            <person name="Bonkowski J.C."/>
            <person name="Creswell T."/>
            <person name="Daughtrey M.L."/>
            <person name="Rane K."/>
            <person name="Grunwald N.J."/>
            <person name="Chang J.H."/>
            <person name="Putnam M.L."/>
        </authorList>
    </citation>
    <scope>NUCLEOTIDE SEQUENCE [LARGE SCALE GENOMIC DNA]</scope>
    <source>
        <strain evidence="9 10">22-325</strain>
    </source>
</reference>
<keyword evidence="2 5" id="KW-0547">Nucleotide-binding</keyword>
<protein>
    <recommendedName>
        <fullName evidence="5">GTPase HflX</fullName>
    </recommendedName>
    <alternativeName>
        <fullName evidence="5">GTP-binding protein HflX</fullName>
    </alternativeName>
</protein>
<dbReference type="SUPFAM" id="SSF54980">
    <property type="entry name" value="EF-G C-terminal domain-like"/>
    <property type="match status" value="1"/>
</dbReference>
<dbReference type="PANTHER" id="PTHR10229">
    <property type="entry name" value="GTP-BINDING PROTEIN HFLX"/>
    <property type="match status" value="1"/>
</dbReference>
<dbReference type="NCBIfam" id="NF008280">
    <property type="entry name" value="PRK11058.1"/>
    <property type="match status" value="1"/>
</dbReference>
<feature type="coiled-coil region" evidence="6">
    <location>
        <begin position="158"/>
        <end position="192"/>
    </location>
</feature>
<comment type="subunit">
    <text evidence="5">Monomer. Associates with the 50S ribosomal subunit.</text>
</comment>
<dbReference type="GO" id="GO:0016787">
    <property type="term" value="F:hydrolase activity"/>
    <property type="evidence" value="ECO:0007669"/>
    <property type="project" value="UniProtKB-KW"/>
</dbReference>
<dbReference type="PIRSF" id="PIRSF006809">
    <property type="entry name" value="GTP-binding_hflX_prd"/>
    <property type="match status" value="1"/>
</dbReference>
<keyword evidence="1" id="KW-0479">Metal-binding</keyword>
<evidence type="ECO:0000256" key="2">
    <source>
        <dbReference type="ARBA" id="ARBA00022741"/>
    </source>
</evidence>
<dbReference type="Pfam" id="PF16360">
    <property type="entry name" value="GTP-bdg_M"/>
    <property type="match status" value="1"/>
</dbReference>
<sequence>MFDRSRKGEHALLIQTHAGGPAEDDVLEEFADLARSAGATVAATLTARIDKPSPSTLIGSGKLEEIKAAAEATGADLVLVNHTLSPGQERNLERYLERRVIDRTGLILDIFAQRARSHEGKLQVELAQLRHMATRLVRGWTHLERQRGGAIGLRGPGETQLETDRRLLQKRVEQLQQRLEKVEVQRTQMRRARMRSELPRIALVGYTNAGKSTLFNALTGAQAYVADQLFATLDPTVRRIALPGGSAILADTVGFVRDLPHQLVAAFRSTLSEARDADLLLHIVDAADPLREERILQVDEVLQAVGAGDLPQLLVFNKIDKIDGAEVRHDAQDGIPDQARRERVWVSARDGRGLQELQHALGQRLDLRHLTGQLRLPSSAGRLRSKLHQLEVVRNEQSDEDGWLLEVDLPMVEAERLAAGDDGGPLRAMLPDRREDWET</sequence>
<dbReference type="Gene3D" id="6.10.250.2860">
    <property type="match status" value="1"/>
</dbReference>
<dbReference type="PRINTS" id="PR00326">
    <property type="entry name" value="GTP1OBG"/>
</dbReference>
<keyword evidence="4 5" id="KW-0342">GTP-binding</keyword>
<gene>
    <name evidence="5 9" type="primary">hflX</name>
    <name evidence="9" type="ORF">NYR99_10135</name>
</gene>
<keyword evidence="3" id="KW-0460">Magnesium</keyword>
<dbReference type="InterPro" id="IPR027417">
    <property type="entry name" value="P-loop_NTPase"/>
</dbReference>
<dbReference type="SUPFAM" id="SSF52540">
    <property type="entry name" value="P-loop containing nucleoside triphosphate hydrolases"/>
    <property type="match status" value="1"/>
</dbReference>
<dbReference type="EMBL" id="CP103840">
    <property type="protein sequence ID" value="WOB28231.1"/>
    <property type="molecule type" value="Genomic_DNA"/>
</dbReference>
<keyword evidence="9" id="KW-0378">Hydrolase</keyword>
<dbReference type="Pfam" id="PF01926">
    <property type="entry name" value="MMR_HSR1"/>
    <property type="match status" value="1"/>
</dbReference>
<keyword evidence="10" id="KW-1185">Reference proteome</keyword>
<evidence type="ECO:0000313" key="9">
    <source>
        <dbReference type="EMBL" id="WOB28231.1"/>
    </source>
</evidence>
<accession>A0ABZ0DD72</accession>
<name>A0ABZ0DD72_9XANT</name>
<comment type="subcellular location">
    <subcellularLocation>
        <location evidence="5">Cytoplasm</location>
    </subcellularLocation>
    <text evidence="5">May associate with membranes.</text>
</comment>
<evidence type="ECO:0000256" key="7">
    <source>
        <dbReference type="SAM" id="MobiDB-lite"/>
    </source>
</evidence>
<feature type="region of interest" description="Disordered" evidence="7">
    <location>
        <begin position="420"/>
        <end position="439"/>
    </location>
</feature>
<comment type="function">
    <text evidence="5">GTPase that associates with the 50S ribosomal subunit and may have a role during protein synthesis or ribosome biogenesis.</text>
</comment>
<dbReference type="InterPro" id="IPR005225">
    <property type="entry name" value="Small_GTP-bd"/>
</dbReference>
<dbReference type="InterPro" id="IPR035647">
    <property type="entry name" value="EFG_III/V"/>
</dbReference>
<dbReference type="InterPro" id="IPR030394">
    <property type="entry name" value="G_HFLX_dom"/>
</dbReference>
<dbReference type="RefSeq" id="WP_228324864.1">
    <property type="nucleotide sequence ID" value="NZ_CP103837.1"/>
</dbReference>
<dbReference type="InterPro" id="IPR016496">
    <property type="entry name" value="GTPase_HflX"/>
</dbReference>
<organism evidence="9 10">
    <name type="scientific">Xanthomonas dyei</name>
    <dbReference type="NCBI Taxonomy" id="743699"/>
    <lineage>
        <taxon>Bacteria</taxon>
        <taxon>Pseudomonadati</taxon>
        <taxon>Pseudomonadota</taxon>
        <taxon>Gammaproteobacteria</taxon>
        <taxon>Lysobacterales</taxon>
        <taxon>Lysobacteraceae</taxon>
        <taxon>Xanthomonas</taxon>
    </lineage>
</organism>
<keyword evidence="5" id="KW-0963">Cytoplasm</keyword>
<dbReference type="HAMAP" id="MF_00900">
    <property type="entry name" value="GTPase_HflX"/>
    <property type="match status" value="1"/>
</dbReference>
<dbReference type="NCBIfam" id="TIGR03156">
    <property type="entry name" value="GTP_HflX"/>
    <property type="match status" value="1"/>
</dbReference>
<dbReference type="CDD" id="cd01878">
    <property type="entry name" value="HflX"/>
    <property type="match status" value="1"/>
</dbReference>
<feature type="compositionally biased region" description="Basic and acidic residues" evidence="7">
    <location>
        <begin position="430"/>
        <end position="439"/>
    </location>
</feature>
<feature type="domain" description="Hflx-type G" evidence="8">
    <location>
        <begin position="199"/>
        <end position="369"/>
    </location>
</feature>
<dbReference type="Gene3D" id="3.40.50.11060">
    <property type="entry name" value="GTPase HflX, N-terminal domain"/>
    <property type="match status" value="1"/>
</dbReference>
<comment type="similarity">
    <text evidence="5">Belongs to the TRAFAC class OBG-HflX-like GTPase superfamily. HflX GTPase family.</text>
</comment>
<evidence type="ECO:0000256" key="4">
    <source>
        <dbReference type="ARBA" id="ARBA00023134"/>
    </source>
</evidence>
<dbReference type="PROSITE" id="PS51705">
    <property type="entry name" value="G_HFLX"/>
    <property type="match status" value="1"/>
</dbReference>
<dbReference type="Pfam" id="PF13167">
    <property type="entry name" value="GTP-bdg_N"/>
    <property type="match status" value="1"/>
</dbReference>
<dbReference type="InterPro" id="IPR042108">
    <property type="entry name" value="GTPase_HflX_N_sf"/>
</dbReference>
<evidence type="ECO:0000256" key="3">
    <source>
        <dbReference type="ARBA" id="ARBA00022842"/>
    </source>
</evidence>